<dbReference type="OrthoDB" id="5292295at2"/>
<dbReference type="Gene3D" id="1.10.30.50">
    <property type="match status" value="1"/>
</dbReference>
<organism evidence="2 3">
    <name type="scientific">Mesosutterella multiformis</name>
    <dbReference type="NCBI Taxonomy" id="2259133"/>
    <lineage>
        <taxon>Bacteria</taxon>
        <taxon>Pseudomonadati</taxon>
        <taxon>Pseudomonadota</taxon>
        <taxon>Betaproteobacteria</taxon>
        <taxon>Burkholderiales</taxon>
        <taxon>Sutterellaceae</taxon>
        <taxon>Mesosutterella</taxon>
    </lineage>
</organism>
<proteinExistence type="predicted"/>
<sequence length="249" mass="25704">MGLFDDILDTTVKVAGVTLSVAGGVAVNTVRGAAAAVDDAQEIVSGLTRLDLTPIGNVAERRISGAVSGIESQVKTAATLLDELGACALDSDRPFLTDENTERLTSLATAGLVAAAGGSLVSSVLPDDLGFDGGSDTSGGLLASDLSSIPTEDGMFDGDSGDLSDLAKAGELEDTDHIESDDITRSLASRDAFLEENGYDGVPDGYEVHHIVPLSEGGADTPDNMILLTEDDHAEITAEHGRFYGWHRA</sequence>
<dbReference type="Proteomes" id="UP000266091">
    <property type="component" value="Unassembled WGS sequence"/>
</dbReference>
<gene>
    <name evidence="2" type="ORF">MESMUL_17790</name>
</gene>
<comment type="caution">
    <text evidence="2">The sequence shown here is derived from an EMBL/GenBank/DDBJ whole genome shotgun (WGS) entry which is preliminary data.</text>
</comment>
<dbReference type="RefSeq" id="WP_116270695.1">
    <property type="nucleotide sequence ID" value="NZ_BGZJ01000002.1"/>
</dbReference>
<dbReference type="GO" id="GO:0004519">
    <property type="term" value="F:endonuclease activity"/>
    <property type="evidence" value="ECO:0007669"/>
    <property type="project" value="InterPro"/>
</dbReference>
<evidence type="ECO:0000313" key="2">
    <source>
        <dbReference type="EMBL" id="GBO94425.1"/>
    </source>
</evidence>
<dbReference type="GO" id="GO:0008270">
    <property type="term" value="F:zinc ion binding"/>
    <property type="evidence" value="ECO:0007669"/>
    <property type="project" value="InterPro"/>
</dbReference>
<keyword evidence="3" id="KW-1185">Reference proteome</keyword>
<dbReference type="GO" id="GO:0003676">
    <property type="term" value="F:nucleic acid binding"/>
    <property type="evidence" value="ECO:0007669"/>
    <property type="project" value="InterPro"/>
</dbReference>
<dbReference type="AlphaFoldDB" id="A0A388SE36"/>
<feature type="domain" description="HNH nuclease" evidence="1">
    <location>
        <begin position="182"/>
        <end position="234"/>
    </location>
</feature>
<dbReference type="InterPro" id="IPR003615">
    <property type="entry name" value="HNH_nuc"/>
</dbReference>
<reference evidence="2 3" key="1">
    <citation type="journal article" date="2018" name="Int. J. Syst. Evol. Microbiol.">
        <title>Mesosutterella multiformis gen. nov., sp. nov., a member of the family Sutterellaceae and Sutterella megalosphaeroides sp. nov., isolated from human faeces.</title>
        <authorList>
            <person name="Sakamoto M."/>
            <person name="Ikeyama N."/>
            <person name="Kunihiro T."/>
            <person name="Iino T."/>
            <person name="Yuki M."/>
            <person name="Ohkuma M."/>
        </authorList>
    </citation>
    <scope>NUCLEOTIDE SEQUENCE [LARGE SCALE GENOMIC DNA]</scope>
    <source>
        <strain evidence="2 3">4NBBH2</strain>
    </source>
</reference>
<protein>
    <recommendedName>
        <fullName evidence="1">HNH nuclease domain-containing protein</fullName>
    </recommendedName>
</protein>
<dbReference type="CDD" id="cd00085">
    <property type="entry name" value="HNHc"/>
    <property type="match status" value="1"/>
</dbReference>
<accession>A0A388SE36</accession>
<name>A0A388SE36_9BURK</name>
<dbReference type="EMBL" id="BGZJ01000002">
    <property type="protein sequence ID" value="GBO94425.1"/>
    <property type="molecule type" value="Genomic_DNA"/>
</dbReference>
<dbReference type="Pfam" id="PF01844">
    <property type="entry name" value="HNH"/>
    <property type="match status" value="1"/>
</dbReference>
<evidence type="ECO:0000259" key="1">
    <source>
        <dbReference type="SMART" id="SM00507"/>
    </source>
</evidence>
<dbReference type="InterPro" id="IPR002711">
    <property type="entry name" value="HNH"/>
</dbReference>
<evidence type="ECO:0000313" key="3">
    <source>
        <dbReference type="Proteomes" id="UP000266091"/>
    </source>
</evidence>
<dbReference type="SMART" id="SM00507">
    <property type="entry name" value="HNHc"/>
    <property type="match status" value="1"/>
</dbReference>